<dbReference type="RefSeq" id="WP_191203991.1">
    <property type="nucleotide sequence ID" value="NZ_JACXZA010000003.1"/>
</dbReference>
<sequence>MIQTKNQLMLLLSPDPIGLNILLLILRPYMMLAIHAGFLVLTSAATSLQIHSKHKITRELEADRAEKQEQLVAILERVKLLSDQLEQTSVTVADKSQTTIQEIVEMNASFKEVAVGLRTQRESEAILSIICMTLMIELS</sequence>
<dbReference type="Proteomes" id="UP000609346">
    <property type="component" value="Unassembled WGS sequence"/>
</dbReference>
<organism evidence="1 2">
    <name type="scientific">Paenibacillus terricola</name>
    <dbReference type="NCBI Taxonomy" id="2763503"/>
    <lineage>
        <taxon>Bacteria</taxon>
        <taxon>Bacillati</taxon>
        <taxon>Bacillota</taxon>
        <taxon>Bacilli</taxon>
        <taxon>Bacillales</taxon>
        <taxon>Paenibacillaceae</taxon>
        <taxon>Paenibacillus</taxon>
    </lineage>
</organism>
<proteinExistence type="predicted"/>
<dbReference type="EMBL" id="JACXZA010000003">
    <property type="protein sequence ID" value="MBD3919695.1"/>
    <property type="molecule type" value="Genomic_DNA"/>
</dbReference>
<name>A0ABR8MXR1_9BACL</name>
<comment type="caution">
    <text evidence="1">The sequence shown here is derived from an EMBL/GenBank/DDBJ whole genome shotgun (WGS) entry which is preliminary data.</text>
</comment>
<accession>A0ABR8MXR1</accession>
<evidence type="ECO:0000313" key="1">
    <source>
        <dbReference type="EMBL" id="MBD3919695.1"/>
    </source>
</evidence>
<gene>
    <name evidence="1" type="ORF">H8B09_13100</name>
</gene>
<protein>
    <recommendedName>
        <fullName evidence="3">Methyl-accepting transducer domain-containing protein</fullName>
    </recommendedName>
</protein>
<reference evidence="1 2" key="1">
    <citation type="submission" date="2020-09" db="EMBL/GenBank/DDBJ databases">
        <title>Paenibacillus sp. strain PR3 16S rRNA gene Genome sequencing and assembly.</title>
        <authorList>
            <person name="Kim J."/>
        </authorList>
    </citation>
    <scope>NUCLEOTIDE SEQUENCE [LARGE SCALE GENOMIC DNA]</scope>
    <source>
        <strain evidence="1 2">PR3</strain>
    </source>
</reference>
<evidence type="ECO:0008006" key="3">
    <source>
        <dbReference type="Google" id="ProtNLM"/>
    </source>
</evidence>
<evidence type="ECO:0000313" key="2">
    <source>
        <dbReference type="Proteomes" id="UP000609346"/>
    </source>
</evidence>
<keyword evidence="2" id="KW-1185">Reference proteome</keyword>